<comment type="caution">
    <text evidence="3">The sequence shown here is derived from an EMBL/GenBank/DDBJ whole genome shotgun (WGS) entry which is preliminary data.</text>
</comment>
<dbReference type="PATRIC" id="fig|1048808.3.peg.2642"/>
<organism evidence="3 4">
    <name type="scientific">endosymbiont of Riftia pachyptila</name>
    <name type="common">vent Ph05</name>
    <dbReference type="NCBI Taxonomy" id="1048808"/>
    <lineage>
        <taxon>Bacteria</taxon>
        <taxon>Pseudomonadati</taxon>
        <taxon>Pseudomonadota</taxon>
        <taxon>Gammaproteobacteria</taxon>
        <taxon>sulfur-oxidizing symbionts</taxon>
    </lineage>
</organism>
<evidence type="ECO:0000256" key="1">
    <source>
        <dbReference type="SAM" id="MobiDB-lite"/>
    </source>
</evidence>
<reference evidence="3" key="1">
    <citation type="journal article" date="2011" name="ISME J.">
        <title>The endosymbionts of the deep-sea tubeworms Riftia pachyptila and Tevnia jerichonana share an identical physiology as revealed by proteogenomic analyses.</title>
        <authorList>
            <person name="Gardebrecht A."/>
            <person name="Markert S."/>
            <person name="Felbeck H."/>
            <person name="Thuermer A."/>
            <person name="Albrecht D."/>
            <person name="Wollherr A."/>
            <person name="Kabisch J."/>
            <person name="Lehmann R."/>
            <person name="Daniel R."/>
            <person name="Liesegang H."/>
            <person name="Hecker M."/>
            <person name="Sievert S.M."/>
            <person name="Schweder T."/>
        </authorList>
    </citation>
    <scope>NUCLEOTIDE SEQUENCE [LARGE SCALE GENOMIC DNA]</scope>
</reference>
<feature type="domain" description="Helicase ATP-binding" evidence="2">
    <location>
        <begin position="189"/>
        <end position="562"/>
    </location>
</feature>
<dbReference type="GO" id="GO:0003677">
    <property type="term" value="F:DNA binding"/>
    <property type="evidence" value="ECO:0007669"/>
    <property type="project" value="InterPro"/>
</dbReference>
<dbReference type="Pfam" id="PF00271">
    <property type="entry name" value="Helicase_C"/>
    <property type="match status" value="1"/>
</dbReference>
<accession>G2DG66</accession>
<dbReference type="GO" id="GO:0005524">
    <property type="term" value="F:ATP binding"/>
    <property type="evidence" value="ECO:0007669"/>
    <property type="project" value="InterPro"/>
</dbReference>
<dbReference type="InterPro" id="IPR006935">
    <property type="entry name" value="Helicase/UvrB_N"/>
</dbReference>
<dbReference type="PANTHER" id="PTHR10799">
    <property type="entry name" value="SNF2/RAD54 HELICASE FAMILY"/>
    <property type="match status" value="1"/>
</dbReference>
<dbReference type="Proteomes" id="UP000004491">
    <property type="component" value="Unassembled WGS sequence"/>
</dbReference>
<dbReference type="InterPro" id="IPR001650">
    <property type="entry name" value="Helicase_C-like"/>
</dbReference>
<evidence type="ECO:0000313" key="3">
    <source>
        <dbReference type="EMBL" id="EGV50376.1"/>
    </source>
</evidence>
<dbReference type="Pfam" id="PF04851">
    <property type="entry name" value="ResIII"/>
    <property type="match status" value="1"/>
</dbReference>
<sequence length="894" mass="100019">MLESEAQAMLAPCELSARAERCGAPFATPQKHARPKRSEQAEVTSRPRSRGAFPEHRLADALERPFHRGRCGYNGTLAGGTPAPERLRRTVQQAQRSSDRRSILLLNPHGVDSSPCGVVCPSIFQPDKEQTMSATAETLQLDIDVSNIIPLSQFVSDFGDGLLEAVTRQNPPVYDGTPDPRRDAVMEVLKRKPFPAQRAVVQAVTRLLVDEAEQAAVINAEMGTGKTMMAICTAAVLHAEGYRRTLVIAPPHLVYKWRREILETVPNARVWVLNGPDTLRKLLQLRASLEQTPTHRGPEFFIMGRVRMRMGFHWKPAYAVRNVHMREHTERGNDESPTFVRTVRYAACPACGTTVVNGDGDPVPPELFPAERRQACRECGEPLWTLMRSGRKQKSRRELVLEAMCQLPTIGPKTADKLVRTFGEDLLSGMLADNVHEFINLMDADGELVFSDRQAARMERAMATLEFSFGQGGYQPTEFIKRYLPDGYFDLLVVDEGHEYKNDGSAQGQAMGVLANKVRKVLLLTGTLMGGYADDLFYLLWRIMPRRMIEDGYRYNGRGSLGSAAMAFMRDHGILKDIYKESEGDNHRTARGKRMTVRTVKAPGFGPKGIARYVLPFTAFLKLKDIGDKVLPPYHEHFQEVTMTANQAERYQALESTLTAELKEALRKGDNSLLGVVLNVLLAWPDTCFREEVVKHPRTRQLLAFVPSILGESPSPKEAEMLRICREEKARGRRVLVYTTYTGTRDTSSRLKGLLESHGLKAAVLRASVDTSRREDWIFDQVDRGVDVLVTNPELVKTGLDLLEFPTIVFMQTGYNVYTLQQASRRSWRIGQKHPVDVYFLGYGETAQMACLSLMAKKIAVSQSTSGDMPETGLDILNQDGDSIEVALARRLVS</sequence>
<feature type="region of interest" description="Disordered" evidence="1">
    <location>
        <begin position="24"/>
        <end position="58"/>
    </location>
</feature>
<name>G2DG66_9GAMM</name>
<protein>
    <recommendedName>
        <fullName evidence="2">Helicase ATP-binding domain-containing protein</fullName>
    </recommendedName>
</protein>
<evidence type="ECO:0000313" key="4">
    <source>
        <dbReference type="Proteomes" id="UP000004491"/>
    </source>
</evidence>
<dbReference type="SMART" id="SM00487">
    <property type="entry name" value="DEXDc"/>
    <property type="match status" value="1"/>
</dbReference>
<dbReference type="InterPro" id="IPR014001">
    <property type="entry name" value="Helicase_ATP-bd"/>
</dbReference>
<dbReference type="EMBL" id="AFOC01000086">
    <property type="protein sequence ID" value="EGV50376.1"/>
    <property type="molecule type" value="Genomic_DNA"/>
</dbReference>
<dbReference type="InterPro" id="IPR038718">
    <property type="entry name" value="SNF2-like_sf"/>
</dbReference>
<dbReference type="AlphaFoldDB" id="G2DG66"/>
<proteinExistence type="predicted"/>
<evidence type="ECO:0000259" key="2">
    <source>
        <dbReference type="SMART" id="SM00487"/>
    </source>
</evidence>
<gene>
    <name evidence="3" type="ORF">Rifp1Sym_dg00020</name>
</gene>
<dbReference type="SUPFAM" id="SSF52540">
    <property type="entry name" value="P-loop containing nucleoside triphosphate hydrolases"/>
    <property type="match status" value="2"/>
</dbReference>
<dbReference type="Gene3D" id="3.40.50.300">
    <property type="entry name" value="P-loop containing nucleotide triphosphate hydrolases"/>
    <property type="match status" value="1"/>
</dbReference>
<dbReference type="Gene3D" id="3.40.50.10810">
    <property type="entry name" value="Tandem AAA-ATPase domain"/>
    <property type="match status" value="2"/>
</dbReference>
<dbReference type="GO" id="GO:0016787">
    <property type="term" value="F:hydrolase activity"/>
    <property type="evidence" value="ECO:0007669"/>
    <property type="project" value="InterPro"/>
</dbReference>
<keyword evidence="4" id="KW-1185">Reference proteome</keyword>
<dbReference type="InterPro" id="IPR027417">
    <property type="entry name" value="P-loop_NTPase"/>
</dbReference>